<dbReference type="Proteomes" id="UP000077177">
    <property type="component" value="Chromosome"/>
</dbReference>
<reference evidence="2" key="1">
    <citation type="submission" date="2015-01" db="EMBL/GenBank/DDBJ databases">
        <title>Flavisolibacter sp./LCS9/ whole genome sequencing.</title>
        <authorList>
            <person name="Kim M.K."/>
            <person name="Srinivasan S."/>
            <person name="Lee J.-J."/>
        </authorList>
    </citation>
    <scope>NUCLEOTIDE SEQUENCE [LARGE SCALE GENOMIC DNA]</scope>
    <source>
        <strain evidence="2">LCS9</strain>
    </source>
</reference>
<keyword evidence="2" id="KW-1185">Reference proteome</keyword>
<dbReference type="RefSeq" id="WP_066405776.1">
    <property type="nucleotide sequence ID" value="NZ_CP011390.1"/>
</dbReference>
<name>A0A172TX93_9BACT</name>
<dbReference type="AlphaFoldDB" id="A0A172TX93"/>
<reference evidence="1 2" key="2">
    <citation type="journal article" date="2016" name="Int. J. Syst. Evol. Microbiol.">
        <title>Flavisolibacter tropicus sp. nov., isolated from tropical soil.</title>
        <authorList>
            <person name="Lee J.J."/>
            <person name="Kang M.S."/>
            <person name="Kim G.S."/>
            <person name="Lee C.S."/>
            <person name="Lim S."/>
            <person name="Lee J."/>
            <person name="Roh S.H."/>
            <person name="Kang H."/>
            <person name="Ha J.M."/>
            <person name="Bae S."/>
            <person name="Jung H.Y."/>
            <person name="Kim M.K."/>
        </authorList>
    </citation>
    <scope>NUCLEOTIDE SEQUENCE [LARGE SCALE GENOMIC DNA]</scope>
    <source>
        <strain evidence="1 2">LCS9</strain>
    </source>
</reference>
<protein>
    <submittedName>
        <fullName evidence="1">Uncharacterized protein</fullName>
    </submittedName>
</protein>
<dbReference type="STRING" id="1492898.SY85_15275"/>
<dbReference type="OrthoDB" id="1492089at2"/>
<dbReference type="KEGG" id="fla:SY85_15275"/>
<gene>
    <name evidence="1" type="ORF">SY85_15275</name>
</gene>
<organism evidence="1 2">
    <name type="scientific">Flavisolibacter tropicus</name>
    <dbReference type="NCBI Taxonomy" id="1492898"/>
    <lineage>
        <taxon>Bacteria</taxon>
        <taxon>Pseudomonadati</taxon>
        <taxon>Bacteroidota</taxon>
        <taxon>Chitinophagia</taxon>
        <taxon>Chitinophagales</taxon>
        <taxon>Chitinophagaceae</taxon>
        <taxon>Flavisolibacter</taxon>
    </lineage>
</organism>
<accession>A0A172TX93</accession>
<evidence type="ECO:0000313" key="1">
    <source>
        <dbReference type="EMBL" id="ANE51660.1"/>
    </source>
</evidence>
<sequence length="243" mass="28786">MDVAVLNRRLQNLWEEYNHVRLLGQKKEANNLLAVFINELRQQDQAEMQHFVDALCTAVLDTNDEVLANNGVAVANQVERIQHPLFKDILLPILAKQYLQNSSRHMKWIGQLEQFFYTDAETTSAFLQQIHYEGFFEAAYFFEKAFAISQEQDALTLLLHQLAKTMDYYFHEVPYGVLATPHVLQEALQCFKNYWSLSQHQRKWTDHFIYWERLTYHWTCYNSDSNSYNNFAHYLSLHNILPD</sequence>
<dbReference type="EMBL" id="CP011390">
    <property type="protein sequence ID" value="ANE51660.1"/>
    <property type="molecule type" value="Genomic_DNA"/>
</dbReference>
<proteinExistence type="predicted"/>
<evidence type="ECO:0000313" key="2">
    <source>
        <dbReference type="Proteomes" id="UP000077177"/>
    </source>
</evidence>